<sequence>MTNDLTTAFSEEITRCFTFDDVFKDLNNQVKLKDKPQSFDSREYLGPLLSHYTFPPVHWFGTCLYGVVLEALDINEQEQPVKCYDLDIPEDEAISYAFDHHSLVTSQLPDSYDDIVQTADEIIKEIDILMNDNEDIPLSLCNMVQSEYKRPLGIENIGSDWLPEEAMQDLSLNELNALLEELESCVREYSAILVQELAYREELDFEQEQKDIFIARLNELHRRLERRRRLSIPPDSHIQLLSNSLLVKDYDEASTFGRNLVFENMGSPPNSVQKEAPPFILRILLLIKSAQSAAQAAVAATSSATVAIKRRLRKLSTFSKDTSGTTHQSDQSNPVHIASISPNNKYDVNNLSDKDDHTIHCPAIMSARAIAIARLRKWAGRKSEGPSETENTGTFRAFLRRGRHQAEVPINSFVRSREARSAVTSPTSSQFEFPSIPATLTHSASGHLIGRSELSSDDLEYKYLTTSVPYHRSPRNEGPTVTQLELFNDMLLAILTNNPNLTPMLTDYILNVYAPADRRLSKLPI</sequence>
<evidence type="ECO:0000256" key="1">
    <source>
        <dbReference type="ARBA" id="ARBA00006788"/>
    </source>
</evidence>
<reference evidence="5" key="1">
    <citation type="submission" date="2022-06" db="EMBL/GenBank/DDBJ databases">
        <authorList>
            <person name="Berger JAMES D."/>
            <person name="Berger JAMES D."/>
        </authorList>
    </citation>
    <scope>NUCLEOTIDE SEQUENCE [LARGE SCALE GENOMIC DNA]</scope>
</reference>
<accession>A0AA85F753</accession>
<dbReference type="WBParaSite" id="SRDH1_38650.4">
    <property type="protein sequence ID" value="SRDH1_38650.4"/>
    <property type="gene ID" value="SRDH1_38650"/>
</dbReference>
<keyword evidence="3" id="KW-0175">Coiled coil</keyword>
<dbReference type="AlphaFoldDB" id="A0AA85F753"/>
<name>A0AA85F753_9TREM</name>
<comment type="similarity">
    <text evidence="1">Belongs to the zygin family.</text>
</comment>
<feature type="region of interest" description="Disordered" evidence="4">
    <location>
        <begin position="319"/>
        <end position="343"/>
    </location>
</feature>
<evidence type="ECO:0000313" key="7">
    <source>
        <dbReference type="WBParaSite" id="SRDH1_38650.4"/>
    </source>
</evidence>
<dbReference type="InterPro" id="IPR011680">
    <property type="entry name" value="FEZ"/>
</dbReference>
<evidence type="ECO:0000256" key="4">
    <source>
        <dbReference type="SAM" id="MobiDB-lite"/>
    </source>
</evidence>
<proteinExistence type="inferred from homology"/>
<dbReference type="Proteomes" id="UP000050792">
    <property type="component" value="Unassembled WGS sequence"/>
</dbReference>
<keyword evidence="2" id="KW-0597">Phosphoprotein</keyword>
<dbReference type="GO" id="GO:0030424">
    <property type="term" value="C:axon"/>
    <property type="evidence" value="ECO:0007669"/>
    <property type="project" value="TreeGrafter"/>
</dbReference>
<evidence type="ECO:0008006" key="8">
    <source>
        <dbReference type="Google" id="ProtNLM"/>
    </source>
</evidence>
<evidence type="ECO:0000313" key="5">
    <source>
        <dbReference type="Proteomes" id="UP000050792"/>
    </source>
</evidence>
<evidence type="ECO:0000256" key="3">
    <source>
        <dbReference type="ARBA" id="ARBA00023054"/>
    </source>
</evidence>
<evidence type="ECO:0000313" key="6">
    <source>
        <dbReference type="WBParaSite" id="SRDH1_38650.2"/>
    </source>
</evidence>
<dbReference type="WBParaSite" id="SRDH1_38650.7">
    <property type="protein sequence ID" value="SRDH1_38650.7"/>
    <property type="gene ID" value="SRDH1_38650"/>
</dbReference>
<dbReference type="WBParaSite" id="SRDH1_38650.2">
    <property type="protein sequence ID" value="SRDH1_38650.2"/>
    <property type="gene ID" value="SRDH1_38650"/>
</dbReference>
<dbReference type="Pfam" id="PF07763">
    <property type="entry name" value="FEZ"/>
    <property type="match status" value="1"/>
</dbReference>
<dbReference type="PANTHER" id="PTHR12394:SF12">
    <property type="entry name" value="LD08195P"/>
    <property type="match status" value="1"/>
</dbReference>
<keyword evidence="5" id="KW-1185">Reference proteome</keyword>
<reference evidence="6 7" key="2">
    <citation type="submission" date="2023-11" db="UniProtKB">
        <authorList>
            <consortium name="WormBaseParasite"/>
        </authorList>
    </citation>
    <scope>IDENTIFICATION</scope>
</reference>
<dbReference type="GO" id="GO:0005737">
    <property type="term" value="C:cytoplasm"/>
    <property type="evidence" value="ECO:0007669"/>
    <property type="project" value="TreeGrafter"/>
</dbReference>
<evidence type="ECO:0000256" key="2">
    <source>
        <dbReference type="ARBA" id="ARBA00022553"/>
    </source>
</evidence>
<dbReference type="PANTHER" id="PTHR12394">
    <property type="entry name" value="ZYGIN"/>
    <property type="match status" value="1"/>
</dbReference>
<protein>
    <recommendedName>
        <fullName evidence="8">Zygin</fullName>
    </recommendedName>
</protein>
<organism evidence="5 6">
    <name type="scientific">Schistosoma rodhaini</name>
    <dbReference type="NCBI Taxonomy" id="6188"/>
    <lineage>
        <taxon>Eukaryota</taxon>
        <taxon>Metazoa</taxon>
        <taxon>Spiralia</taxon>
        <taxon>Lophotrochozoa</taxon>
        <taxon>Platyhelminthes</taxon>
        <taxon>Trematoda</taxon>
        <taxon>Digenea</taxon>
        <taxon>Strigeidida</taxon>
        <taxon>Schistosomatoidea</taxon>
        <taxon>Schistosomatidae</taxon>
        <taxon>Schistosoma</taxon>
    </lineage>
</organism>